<evidence type="ECO:0000313" key="8">
    <source>
        <dbReference type="Proteomes" id="UP000245938"/>
    </source>
</evidence>
<proteinExistence type="inferred from homology"/>
<dbReference type="InterPro" id="IPR007383">
    <property type="entry name" value="DUF445"/>
</dbReference>
<evidence type="ECO:0000256" key="6">
    <source>
        <dbReference type="SAM" id="Phobius"/>
    </source>
</evidence>
<dbReference type="RefSeq" id="WP_109307409.1">
    <property type="nucleotide sequence ID" value="NZ_BJUF01000063.1"/>
</dbReference>
<comment type="subcellular location">
    <subcellularLocation>
        <location evidence="1">Endomembrane system</location>
    </subcellularLocation>
</comment>
<organism evidence="7 8">
    <name type="scientific">Kurthia sibirica</name>
    <dbReference type="NCBI Taxonomy" id="202750"/>
    <lineage>
        <taxon>Bacteria</taxon>
        <taxon>Bacillati</taxon>
        <taxon>Bacillota</taxon>
        <taxon>Bacilli</taxon>
        <taxon>Bacillales</taxon>
        <taxon>Caryophanaceae</taxon>
        <taxon>Kurthia</taxon>
    </lineage>
</organism>
<gene>
    <name evidence="7" type="ORF">DEX24_16115</name>
</gene>
<accession>A0A2U3AFT6</accession>
<dbReference type="PANTHER" id="PTHR35791">
    <property type="entry name" value="UPF0754 MEMBRANE PROTEIN YHEB"/>
    <property type="match status" value="1"/>
</dbReference>
<protein>
    <submittedName>
        <fullName evidence="7">DUF445 domain-containing protein</fullName>
    </submittedName>
</protein>
<dbReference type="Pfam" id="PF04286">
    <property type="entry name" value="DUF445"/>
    <property type="match status" value="1"/>
</dbReference>
<name>A0A2U3AFT6_9BACL</name>
<evidence type="ECO:0000256" key="4">
    <source>
        <dbReference type="ARBA" id="ARBA00022989"/>
    </source>
</evidence>
<dbReference type="EMBL" id="QFVR01000035">
    <property type="protein sequence ID" value="PWI23387.1"/>
    <property type="molecule type" value="Genomic_DNA"/>
</dbReference>
<keyword evidence="8" id="KW-1185">Reference proteome</keyword>
<dbReference type="AlphaFoldDB" id="A0A2U3AFT6"/>
<dbReference type="PANTHER" id="PTHR35791:SF1">
    <property type="entry name" value="UPF0754 MEMBRANE PROTEIN YHEB"/>
    <property type="match status" value="1"/>
</dbReference>
<comment type="caution">
    <text evidence="7">The sequence shown here is derived from an EMBL/GenBank/DDBJ whole genome shotgun (WGS) entry which is preliminary data.</text>
</comment>
<evidence type="ECO:0000256" key="3">
    <source>
        <dbReference type="ARBA" id="ARBA00022692"/>
    </source>
</evidence>
<evidence type="ECO:0000256" key="2">
    <source>
        <dbReference type="ARBA" id="ARBA00008053"/>
    </source>
</evidence>
<feature type="transmembrane region" description="Helical" evidence="6">
    <location>
        <begin position="6"/>
        <end position="25"/>
    </location>
</feature>
<keyword evidence="5 6" id="KW-0472">Membrane</keyword>
<evidence type="ECO:0000256" key="1">
    <source>
        <dbReference type="ARBA" id="ARBA00004308"/>
    </source>
</evidence>
<evidence type="ECO:0000313" key="7">
    <source>
        <dbReference type="EMBL" id="PWI23387.1"/>
    </source>
</evidence>
<reference evidence="7 8" key="1">
    <citation type="submission" date="2018-05" db="EMBL/GenBank/DDBJ databases">
        <title>Kurthia sibirica genome sequence.</title>
        <authorList>
            <person name="Maclea K.S."/>
            <person name="Goen A.E."/>
        </authorList>
    </citation>
    <scope>NUCLEOTIDE SEQUENCE [LARGE SCALE GENOMIC DNA]</scope>
    <source>
        <strain evidence="7 8">ATCC 49154</strain>
    </source>
</reference>
<keyword evidence="4 6" id="KW-1133">Transmembrane helix</keyword>
<evidence type="ECO:0000256" key="5">
    <source>
        <dbReference type="ARBA" id="ARBA00023136"/>
    </source>
</evidence>
<comment type="similarity">
    <text evidence="2">Belongs to the UPF0754 family.</text>
</comment>
<feature type="transmembrane region" description="Helical" evidence="6">
    <location>
        <begin position="357"/>
        <end position="378"/>
    </location>
</feature>
<keyword evidence="3 6" id="KW-0812">Transmembrane</keyword>
<dbReference type="Proteomes" id="UP000245938">
    <property type="component" value="Unassembled WGS sequence"/>
</dbReference>
<sequence length="379" mass="43044">MTSFFTIVFMVVVGALIGGLTNHVAIKMLFRPHNAVYLWGKRLPFTPGLIPRRRDELAKQLGKTVINYLLTPETFRTKFFNATMKATVSKWLNDKTKTVLFSDDKTLQQWLDQAGIPHAPELIEHKVDALIMQQIDTLKNTLSTQTVQQLLPQEWQEKAQSKIPEIARYILNKGDDYFESEEGTQTIKGLIDGFLSSKGTFGGMVQMFIGDGSALVPMLQREVKKFIVADQTFVMLTSLLTKEWQKLQVQTVPQMFGDLDFTSTTTKIQTYAKEQLAIRDRLDLPLVHYLPNGAQWLEDNAYPKLVDTAFTQIEAKLEDILSRMDLENVVKEQVDKFPVETLEDLVLGISKREFKMITVLGFFLGGIIGLLQGFIAILF</sequence>
<dbReference type="OrthoDB" id="9787430at2"/>
<dbReference type="GO" id="GO:0012505">
    <property type="term" value="C:endomembrane system"/>
    <property type="evidence" value="ECO:0007669"/>
    <property type="project" value="UniProtKB-SubCell"/>
</dbReference>